<feature type="region of interest" description="Disordered" evidence="1">
    <location>
        <begin position="1"/>
        <end position="91"/>
    </location>
</feature>
<comment type="caution">
    <text evidence="2">The sequence shown here is derived from an EMBL/GenBank/DDBJ whole genome shotgun (WGS) entry which is preliminary data.</text>
</comment>
<proteinExistence type="predicted"/>
<keyword evidence="3" id="KW-1185">Reference proteome</keyword>
<organism evidence="2 3">
    <name type="scientific">Paenibacillus agaridevorans</name>
    <dbReference type="NCBI Taxonomy" id="171404"/>
    <lineage>
        <taxon>Bacteria</taxon>
        <taxon>Bacillati</taxon>
        <taxon>Bacillota</taxon>
        <taxon>Bacilli</taxon>
        <taxon>Bacillales</taxon>
        <taxon>Paenibacillaceae</taxon>
        <taxon>Paenibacillus</taxon>
    </lineage>
</organism>
<feature type="compositionally biased region" description="Basic and acidic residues" evidence="1">
    <location>
        <begin position="8"/>
        <end position="23"/>
    </location>
</feature>
<feature type="compositionally biased region" description="Basic and acidic residues" evidence="1">
    <location>
        <begin position="33"/>
        <end position="51"/>
    </location>
</feature>
<protein>
    <submittedName>
        <fullName evidence="2">Uncharacterized protein</fullName>
    </submittedName>
</protein>
<dbReference type="Proteomes" id="UP000245202">
    <property type="component" value="Unassembled WGS sequence"/>
</dbReference>
<name>A0A2R5F4F2_9BACL</name>
<evidence type="ECO:0000256" key="1">
    <source>
        <dbReference type="SAM" id="MobiDB-lite"/>
    </source>
</evidence>
<gene>
    <name evidence="2" type="ORF">PAT3040_05748</name>
</gene>
<feature type="compositionally biased region" description="Basic and acidic residues" evidence="1">
    <location>
        <begin position="79"/>
        <end position="91"/>
    </location>
</feature>
<reference evidence="2 3" key="1">
    <citation type="submission" date="2017-08" db="EMBL/GenBank/DDBJ databases">
        <title>Substantial Increase in Enzyme Production by Combined Drug-Resistance Mutations in Paenibacillus agaridevorans.</title>
        <authorList>
            <person name="Tanaka Y."/>
            <person name="Funane K."/>
            <person name="Hosaka T."/>
            <person name="Shiwa Y."/>
            <person name="Fujita N."/>
            <person name="Miyazaki T."/>
            <person name="Yoshikawa H."/>
            <person name="Murakami K."/>
            <person name="Kasahara K."/>
            <person name="Inaoka T."/>
            <person name="Hiraga Y."/>
            <person name="Ochi K."/>
        </authorList>
    </citation>
    <scope>NUCLEOTIDE SEQUENCE [LARGE SCALE GENOMIC DNA]</scope>
    <source>
        <strain evidence="2 3">T-3040</strain>
    </source>
</reference>
<evidence type="ECO:0000313" key="3">
    <source>
        <dbReference type="Proteomes" id="UP000245202"/>
    </source>
</evidence>
<feature type="non-terminal residue" evidence="2">
    <location>
        <position position="91"/>
    </location>
</feature>
<sequence>MNGGAFDAENRWVEYREGEDGAGTRESASGAIDAREGAREGRGSRASREQGAEGGGINLSAGGKSRKDMWGMPIPSGELPERRSGRDDGGD</sequence>
<accession>A0A2R5F4F2</accession>
<evidence type="ECO:0000313" key="2">
    <source>
        <dbReference type="EMBL" id="GBG10974.1"/>
    </source>
</evidence>
<dbReference type="EMBL" id="BDQX01000364">
    <property type="protein sequence ID" value="GBG10974.1"/>
    <property type="molecule type" value="Genomic_DNA"/>
</dbReference>
<dbReference type="AlphaFoldDB" id="A0A2R5F4F2"/>